<organism evidence="1">
    <name type="scientific">marine sediment metagenome</name>
    <dbReference type="NCBI Taxonomy" id="412755"/>
    <lineage>
        <taxon>unclassified sequences</taxon>
        <taxon>metagenomes</taxon>
        <taxon>ecological metagenomes</taxon>
    </lineage>
</organism>
<dbReference type="EMBL" id="LAZR01008209">
    <property type="protein sequence ID" value="KKM80279.1"/>
    <property type="molecule type" value="Genomic_DNA"/>
</dbReference>
<dbReference type="AlphaFoldDB" id="A0A0F9KDH9"/>
<accession>A0A0F9KDH9</accession>
<evidence type="ECO:0000313" key="1">
    <source>
        <dbReference type="EMBL" id="KKM80279.1"/>
    </source>
</evidence>
<name>A0A0F9KDH9_9ZZZZ</name>
<proteinExistence type="predicted"/>
<reference evidence="1" key="1">
    <citation type="journal article" date="2015" name="Nature">
        <title>Complex archaea that bridge the gap between prokaryotes and eukaryotes.</title>
        <authorList>
            <person name="Spang A."/>
            <person name="Saw J.H."/>
            <person name="Jorgensen S.L."/>
            <person name="Zaremba-Niedzwiedzka K."/>
            <person name="Martijn J."/>
            <person name="Lind A.E."/>
            <person name="van Eijk R."/>
            <person name="Schleper C."/>
            <person name="Guy L."/>
            <person name="Ettema T.J."/>
        </authorList>
    </citation>
    <scope>NUCLEOTIDE SEQUENCE</scope>
</reference>
<sequence length="80" mass="9197">MSLPYIRVDIREKGSFPFGSVSNIRYTEEEARKVAEEIAEIIKRHSGDYRISSVSICEDIECPAFEQGCICHKDRPDEMD</sequence>
<gene>
    <name evidence="1" type="ORF">LCGC14_1341590</name>
</gene>
<comment type="caution">
    <text evidence="1">The sequence shown here is derived from an EMBL/GenBank/DDBJ whole genome shotgun (WGS) entry which is preliminary data.</text>
</comment>
<protein>
    <submittedName>
        <fullName evidence="1">Uncharacterized protein</fullName>
    </submittedName>
</protein>